<keyword evidence="4" id="KW-1185">Reference proteome</keyword>
<dbReference type="AlphaFoldDB" id="A0A1Y2I7U8"/>
<feature type="transmembrane region" description="Helical" evidence="2">
    <location>
        <begin position="165"/>
        <end position="187"/>
    </location>
</feature>
<keyword evidence="2" id="KW-0812">Transmembrane</keyword>
<organism evidence="3 4">
    <name type="scientific">Trametes coccinea (strain BRFM310)</name>
    <name type="common">Pycnoporus coccineus</name>
    <dbReference type="NCBI Taxonomy" id="1353009"/>
    <lineage>
        <taxon>Eukaryota</taxon>
        <taxon>Fungi</taxon>
        <taxon>Dikarya</taxon>
        <taxon>Basidiomycota</taxon>
        <taxon>Agaricomycotina</taxon>
        <taxon>Agaricomycetes</taxon>
        <taxon>Polyporales</taxon>
        <taxon>Polyporaceae</taxon>
        <taxon>Trametes</taxon>
    </lineage>
</organism>
<evidence type="ECO:0000313" key="3">
    <source>
        <dbReference type="EMBL" id="OSC96703.1"/>
    </source>
</evidence>
<dbReference type="EMBL" id="KZ084169">
    <property type="protein sequence ID" value="OSC96703.1"/>
    <property type="molecule type" value="Genomic_DNA"/>
</dbReference>
<protein>
    <submittedName>
        <fullName evidence="3">Uncharacterized protein</fullName>
    </submittedName>
</protein>
<evidence type="ECO:0000256" key="2">
    <source>
        <dbReference type="SAM" id="Phobius"/>
    </source>
</evidence>
<dbReference type="OrthoDB" id="10323784at2759"/>
<feature type="transmembrane region" description="Helical" evidence="2">
    <location>
        <begin position="207"/>
        <end position="232"/>
    </location>
</feature>
<keyword evidence="2" id="KW-0472">Membrane</keyword>
<name>A0A1Y2I7U8_TRAC3</name>
<accession>A0A1Y2I7U8</accession>
<feature type="transmembrane region" description="Helical" evidence="2">
    <location>
        <begin position="124"/>
        <end position="144"/>
    </location>
</feature>
<evidence type="ECO:0000256" key="1">
    <source>
        <dbReference type="SAM" id="MobiDB-lite"/>
    </source>
</evidence>
<dbReference type="Proteomes" id="UP000193067">
    <property type="component" value="Unassembled WGS sequence"/>
</dbReference>
<feature type="region of interest" description="Disordered" evidence="1">
    <location>
        <begin position="1"/>
        <end position="40"/>
    </location>
</feature>
<gene>
    <name evidence="3" type="ORF">PYCCODRAFT_1481812</name>
</gene>
<reference evidence="3 4" key="1">
    <citation type="journal article" date="2015" name="Biotechnol. Biofuels">
        <title>Enhanced degradation of softwood versus hardwood by the white-rot fungus Pycnoporus coccineus.</title>
        <authorList>
            <person name="Couturier M."/>
            <person name="Navarro D."/>
            <person name="Chevret D."/>
            <person name="Henrissat B."/>
            <person name="Piumi F."/>
            <person name="Ruiz-Duenas F.J."/>
            <person name="Martinez A.T."/>
            <person name="Grigoriev I.V."/>
            <person name="Riley R."/>
            <person name="Lipzen A."/>
            <person name="Berrin J.G."/>
            <person name="Master E.R."/>
            <person name="Rosso M.N."/>
        </authorList>
    </citation>
    <scope>NUCLEOTIDE SEQUENCE [LARGE SCALE GENOMIC DNA]</scope>
    <source>
        <strain evidence="3 4">BRFM310</strain>
    </source>
</reference>
<sequence>MPASVNLSAQARSREHHSPAATQMSTSMEGRPYHYPPAPHRDLVPLPSLTPVSTRSTFPDVESTNRIQVVQPHHMVNMIRFTMLGFATCAAFALLSPVLGLVMLPGDQALHRQFVTGTGVLAGFAGSALIGPLTGAALYGFHCWSQRSPLRTQRWNSSPKLLGQLSRFYTMFAILEMMVFSVVAYVVGLMLVKRQHPLPEGMDVGRAIVLFAVGYAALAPSLIFIFTVPVLLTRLWDWLHADEIQSEELFGGRQ</sequence>
<keyword evidence="2" id="KW-1133">Transmembrane helix</keyword>
<proteinExistence type="predicted"/>
<feature type="transmembrane region" description="Helical" evidence="2">
    <location>
        <begin position="81"/>
        <end position="104"/>
    </location>
</feature>
<feature type="compositionally biased region" description="Polar residues" evidence="1">
    <location>
        <begin position="1"/>
        <end position="11"/>
    </location>
</feature>
<evidence type="ECO:0000313" key="4">
    <source>
        <dbReference type="Proteomes" id="UP000193067"/>
    </source>
</evidence>